<dbReference type="InterPro" id="IPR004632">
    <property type="entry name" value="4NH2But_aminotransferase_bac"/>
</dbReference>
<dbReference type="AlphaFoldDB" id="A0A261RXF5"/>
<gene>
    <name evidence="7" type="ORF">CAL29_16765</name>
</gene>
<dbReference type="EMBL" id="NEVM01000005">
    <property type="protein sequence ID" value="OZI29779.1"/>
    <property type="molecule type" value="Genomic_DNA"/>
</dbReference>
<dbReference type="OrthoDB" id="3398487at2"/>
<evidence type="ECO:0000256" key="2">
    <source>
        <dbReference type="ARBA" id="ARBA00008954"/>
    </source>
</evidence>
<dbReference type="Gene3D" id="3.90.1150.10">
    <property type="entry name" value="Aspartate Aminotransferase, domain 1"/>
    <property type="match status" value="1"/>
</dbReference>
<dbReference type="InterPro" id="IPR015424">
    <property type="entry name" value="PyrdxlP-dep_Trfase"/>
</dbReference>
<dbReference type="RefSeq" id="WP_094854221.1">
    <property type="nucleotide sequence ID" value="NZ_NEVM01000005.1"/>
</dbReference>
<proteinExistence type="inferred from homology"/>
<dbReference type="GO" id="GO:0042802">
    <property type="term" value="F:identical protein binding"/>
    <property type="evidence" value="ECO:0007669"/>
    <property type="project" value="TreeGrafter"/>
</dbReference>
<dbReference type="PIRSF" id="PIRSF000521">
    <property type="entry name" value="Transaminase_4ab_Lys_Orn"/>
    <property type="match status" value="1"/>
</dbReference>
<evidence type="ECO:0000256" key="4">
    <source>
        <dbReference type="ARBA" id="ARBA00022679"/>
    </source>
</evidence>
<keyword evidence="5 6" id="KW-0663">Pyridoxal phosphate</keyword>
<dbReference type="GO" id="GO:0030170">
    <property type="term" value="F:pyridoxal phosphate binding"/>
    <property type="evidence" value="ECO:0007669"/>
    <property type="project" value="InterPro"/>
</dbReference>
<organism evidence="7 8">
    <name type="scientific">Bordetella genomosp. 10</name>
    <dbReference type="NCBI Taxonomy" id="1416804"/>
    <lineage>
        <taxon>Bacteria</taxon>
        <taxon>Pseudomonadati</taxon>
        <taxon>Pseudomonadota</taxon>
        <taxon>Betaproteobacteria</taxon>
        <taxon>Burkholderiales</taxon>
        <taxon>Alcaligenaceae</taxon>
        <taxon>Bordetella</taxon>
    </lineage>
</organism>
<dbReference type="Gene3D" id="3.40.640.10">
    <property type="entry name" value="Type I PLP-dependent aspartate aminotransferase-like (Major domain)"/>
    <property type="match status" value="1"/>
</dbReference>
<dbReference type="Pfam" id="PF00202">
    <property type="entry name" value="Aminotran_3"/>
    <property type="match status" value="1"/>
</dbReference>
<dbReference type="InterPro" id="IPR015422">
    <property type="entry name" value="PyrdxlP-dep_Trfase_small"/>
</dbReference>
<keyword evidence="8" id="KW-1185">Reference proteome</keyword>
<dbReference type="InterPro" id="IPR049704">
    <property type="entry name" value="Aminotrans_3_PPA_site"/>
</dbReference>
<dbReference type="InterPro" id="IPR005814">
    <property type="entry name" value="Aminotrans_3"/>
</dbReference>
<evidence type="ECO:0000256" key="6">
    <source>
        <dbReference type="RuleBase" id="RU003560"/>
    </source>
</evidence>
<dbReference type="Proteomes" id="UP000216020">
    <property type="component" value="Unassembled WGS sequence"/>
</dbReference>
<comment type="similarity">
    <text evidence="2 6">Belongs to the class-III pyridoxal-phosphate-dependent aminotransferase family.</text>
</comment>
<comment type="caution">
    <text evidence="7">The sequence shown here is derived from an EMBL/GenBank/DDBJ whole genome shotgun (WGS) entry which is preliminary data.</text>
</comment>
<dbReference type="PANTHER" id="PTHR11986">
    <property type="entry name" value="AMINOTRANSFERASE CLASS III"/>
    <property type="match status" value="1"/>
</dbReference>
<keyword evidence="3" id="KW-0032">Aminotransferase</keyword>
<reference evidence="8" key="1">
    <citation type="submission" date="2017-05" db="EMBL/GenBank/DDBJ databases">
        <title>Complete and WGS of Bordetella genogroups.</title>
        <authorList>
            <person name="Spilker T."/>
            <person name="Lipuma J."/>
        </authorList>
    </citation>
    <scope>NUCLEOTIDE SEQUENCE [LARGE SCALE GENOMIC DNA]</scope>
    <source>
        <strain evidence="8">AU16122</strain>
    </source>
</reference>
<evidence type="ECO:0000256" key="5">
    <source>
        <dbReference type="ARBA" id="ARBA00022898"/>
    </source>
</evidence>
<dbReference type="FunFam" id="3.40.640.10:FF:000013">
    <property type="entry name" value="4-aminobutyrate aminotransferase"/>
    <property type="match status" value="1"/>
</dbReference>
<evidence type="ECO:0000256" key="3">
    <source>
        <dbReference type="ARBA" id="ARBA00022576"/>
    </source>
</evidence>
<dbReference type="InterPro" id="IPR015421">
    <property type="entry name" value="PyrdxlP-dep_Trfase_major"/>
</dbReference>
<dbReference type="PROSITE" id="PS00600">
    <property type="entry name" value="AA_TRANSFER_CLASS_3"/>
    <property type="match status" value="1"/>
</dbReference>
<dbReference type="GO" id="GO:0009448">
    <property type="term" value="P:gamma-aminobutyric acid metabolic process"/>
    <property type="evidence" value="ECO:0007669"/>
    <property type="project" value="InterPro"/>
</dbReference>
<protein>
    <submittedName>
        <fullName evidence="7">4-aminobutyrate--2-oxoglutarate transaminase</fullName>
    </submittedName>
</protein>
<dbReference type="InterPro" id="IPR050103">
    <property type="entry name" value="Class-III_PLP-dep_AT"/>
</dbReference>
<dbReference type="NCBIfam" id="NF005272">
    <property type="entry name" value="PRK06777.1"/>
    <property type="match status" value="1"/>
</dbReference>
<accession>A0A261RXF5</accession>
<evidence type="ECO:0000313" key="7">
    <source>
        <dbReference type="EMBL" id="OZI29779.1"/>
    </source>
</evidence>
<sequence>MKNADLQSRRLAATPRGVGVMCDFYAQRAENATIWDVEGREFIDFAAGIAVLNTGHRHPRIAAAIGAQLESFTHTAYQIVPYESVVMLAERINAAAPIEGPAKTAFFTTGAEAVENAVKIARAHTGRSGVIAFAGGFHGRTMMTLALTGKVQPYKAGFGPFPGEVYHVPFPSALGGVTAKDSLAAINQLFKADIDPKRVAAIIIEPVQGEGGFNVAPTELMQGLRALCDEHGIVMIADEVQTGYGRTGKLFSMEHHGVRPDLITMAKSLAGGMPLSAVCGRAEVMDAPPPGGLGGTYAGNPLSVAAAHAVLDVIAEEKLCERAAALGERLVARLRAAQKANPGIADIRAQGSMVAIELRTAAGEPDADAVRRVQQRAQERGLVLLSCGMYGNVIRFLYPLTIPEAQFERALGILDEALQA</sequence>
<name>A0A261RXF5_9BORD</name>
<keyword evidence="4" id="KW-0808">Transferase</keyword>
<evidence type="ECO:0000313" key="8">
    <source>
        <dbReference type="Proteomes" id="UP000216020"/>
    </source>
</evidence>
<dbReference type="GO" id="GO:0034386">
    <property type="term" value="F:4-aminobutyrate:2-oxoglutarate transaminase activity"/>
    <property type="evidence" value="ECO:0007669"/>
    <property type="project" value="InterPro"/>
</dbReference>
<dbReference type="SUPFAM" id="SSF53383">
    <property type="entry name" value="PLP-dependent transferases"/>
    <property type="match status" value="1"/>
</dbReference>
<dbReference type="CDD" id="cd00610">
    <property type="entry name" value="OAT_like"/>
    <property type="match status" value="1"/>
</dbReference>
<evidence type="ECO:0000256" key="1">
    <source>
        <dbReference type="ARBA" id="ARBA00001933"/>
    </source>
</evidence>
<comment type="cofactor">
    <cofactor evidence="1">
        <name>pyridoxal 5'-phosphate</name>
        <dbReference type="ChEBI" id="CHEBI:597326"/>
    </cofactor>
</comment>
<dbReference type="NCBIfam" id="TIGR00700">
    <property type="entry name" value="GABAtrnsam"/>
    <property type="match status" value="1"/>
</dbReference>